<dbReference type="SUPFAM" id="SSF49785">
    <property type="entry name" value="Galactose-binding domain-like"/>
    <property type="match status" value="1"/>
</dbReference>
<feature type="transmembrane region" description="Helical" evidence="2">
    <location>
        <begin position="415"/>
        <end position="436"/>
    </location>
</feature>
<keyword evidence="2" id="KW-1133">Transmembrane helix</keyword>
<reference evidence="4" key="1">
    <citation type="journal article" date="2019" name="PLoS Negl. Trop. Dis.">
        <title>Revisiting the worldwide diversity of Leptospira species in the environment.</title>
        <authorList>
            <person name="Vincent A.T."/>
            <person name="Schiettekatte O."/>
            <person name="Bourhy P."/>
            <person name="Veyrier F.J."/>
            <person name="Picardeau M."/>
        </authorList>
    </citation>
    <scope>NUCLEOTIDE SEQUENCE [LARGE SCALE GENOMIC DNA]</scope>
    <source>
        <strain evidence="4">SSW15</strain>
    </source>
</reference>
<dbReference type="CDD" id="cd07302">
    <property type="entry name" value="CHD"/>
    <property type="match status" value="1"/>
</dbReference>
<dbReference type="SUPFAM" id="SSF55073">
    <property type="entry name" value="Nucleotide cyclase"/>
    <property type="match status" value="1"/>
</dbReference>
<keyword evidence="5" id="KW-1185">Reference proteome</keyword>
<feature type="transmembrane region" description="Helical" evidence="2">
    <location>
        <begin position="265"/>
        <end position="282"/>
    </location>
</feature>
<feature type="domain" description="Guanylate cyclase" evidence="3">
    <location>
        <begin position="488"/>
        <end position="614"/>
    </location>
</feature>
<dbReference type="PANTHER" id="PTHR43081">
    <property type="entry name" value="ADENYLATE CYCLASE, TERMINAL-DIFFERENTIATION SPECIFIC-RELATED"/>
    <property type="match status" value="1"/>
</dbReference>
<keyword evidence="1" id="KW-0175">Coiled coil</keyword>
<dbReference type="InterPro" id="IPR029787">
    <property type="entry name" value="Nucleotide_cyclase"/>
</dbReference>
<dbReference type="EMBL" id="RQET01000001">
    <property type="protein sequence ID" value="TGK14024.1"/>
    <property type="molecule type" value="Genomic_DNA"/>
</dbReference>
<dbReference type="GO" id="GO:0006171">
    <property type="term" value="P:cAMP biosynthetic process"/>
    <property type="evidence" value="ECO:0007669"/>
    <property type="project" value="TreeGrafter"/>
</dbReference>
<feature type="coiled-coil region" evidence="1">
    <location>
        <begin position="547"/>
        <end position="574"/>
    </location>
</feature>
<dbReference type="Pfam" id="PF00211">
    <property type="entry name" value="Guanylate_cyc"/>
    <property type="match status" value="1"/>
</dbReference>
<organism evidence="4 5">
    <name type="scientific">Leptospira fletcheri</name>
    <dbReference type="NCBI Taxonomy" id="2484981"/>
    <lineage>
        <taxon>Bacteria</taxon>
        <taxon>Pseudomonadati</taxon>
        <taxon>Spirochaetota</taxon>
        <taxon>Spirochaetia</taxon>
        <taxon>Leptospirales</taxon>
        <taxon>Leptospiraceae</taxon>
        <taxon>Leptospira</taxon>
    </lineage>
</organism>
<dbReference type="AlphaFoldDB" id="A0A4R9GJW1"/>
<dbReference type="InterPro" id="IPR050697">
    <property type="entry name" value="Adenylyl/Guanylyl_Cyclase_3/4"/>
</dbReference>
<dbReference type="SMART" id="SM00044">
    <property type="entry name" value="CYCc"/>
    <property type="match status" value="1"/>
</dbReference>
<dbReference type="Proteomes" id="UP000298458">
    <property type="component" value="Unassembled WGS sequence"/>
</dbReference>
<keyword evidence="2" id="KW-0472">Membrane</keyword>
<evidence type="ECO:0000256" key="2">
    <source>
        <dbReference type="SAM" id="Phobius"/>
    </source>
</evidence>
<dbReference type="Gene3D" id="3.30.70.1230">
    <property type="entry name" value="Nucleotide cyclase"/>
    <property type="match status" value="1"/>
</dbReference>
<gene>
    <name evidence="4" type="ORF">EHO60_01385</name>
</gene>
<evidence type="ECO:0000256" key="1">
    <source>
        <dbReference type="SAM" id="Coils"/>
    </source>
</evidence>
<dbReference type="GO" id="GO:0035556">
    <property type="term" value="P:intracellular signal transduction"/>
    <property type="evidence" value="ECO:0007669"/>
    <property type="project" value="InterPro"/>
</dbReference>
<dbReference type="InterPro" id="IPR011623">
    <property type="entry name" value="7TMR_DISM_rcpt_extracell_dom1"/>
</dbReference>
<dbReference type="Gene3D" id="2.60.120.260">
    <property type="entry name" value="Galactose-binding domain-like"/>
    <property type="match status" value="1"/>
</dbReference>
<sequence>MFGEGRSRSKSTRSSYDPILLFWILRAVQFLKIGKFSGISLFFLFSVSACTGSASSKISPLAEKGVLDLREWNFSEDGIVKLDGEWKFQWKELTLSRPSETNSERSILTVVPGNWNQISDIEGLNSFQAYGYGTYSLKVLLGKDAERLMLRFQDAGTAASVFVDGKKIARNGVVGIDSNSSRPQYLPQYNSLSFPKNEFTITVEVSNFHHFKGGLWESIRLGTESEMQVFREDHANSEMFLFGSIMIMAFYHFGLFSLRRRDLSGLYFGAFCFSIGMRLLVTGERFLIRKFPDIPWEFWNKIEYLSIYVSVPLFVNYMDALFPGAFSSRIRRATQWFYSLLSVFVILTPASIYSHSMIPFELLMLMNIGWLIFILARLFYRGAEGASMALGGLLALTASSINDILYSQALVSTGYYLPFGLFAFIFAQSYLLSFRFSQAFLYIERLSDNLLEVNRAYSRFVPLEFLKFLNKENITEIGLGNQVQREMTILFSDIRDFTHLSEKMSPKDNFDFLNSYMRKMGPVIRKNNGFVDKYLGDGIMALFPHSADDALQAAAEMLQELEDLNRSRKEKKFEPIRIGIGLHTGTLMLGTIGEDQRMDGTVISDAVNLASRIEGLTKQFHTNLLLSESTYKKIRNKRKFRFKRLGKVAVKGKSKSSQVYEVVC</sequence>
<feature type="transmembrane region" description="Helical" evidence="2">
    <location>
        <begin position="239"/>
        <end position="258"/>
    </location>
</feature>
<protein>
    <submittedName>
        <fullName evidence="4">Adenylate/guanylate cyclase domain-containing protein</fullName>
    </submittedName>
</protein>
<evidence type="ECO:0000313" key="5">
    <source>
        <dbReference type="Proteomes" id="UP000298458"/>
    </source>
</evidence>
<evidence type="ECO:0000313" key="4">
    <source>
        <dbReference type="EMBL" id="TGK14024.1"/>
    </source>
</evidence>
<dbReference type="PANTHER" id="PTHR43081:SF1">
    <property type="entry name" value="ADENYLATE CYCLASE, TERMINAL-DIFFERENTIATION SPECIFIC"/>
    <property type="match status" value="1"/>
</dbReference>
<dbReference type="Pfam" id="PF07695">
    <property type="entry name" value="7TMR-DISM_7TM"/>
    <property type="match status" value="1"/>
</dbReference>
<evidence type="ECO:0000259" key="3">
    <source>
        <dbReference type="PROSITE" id="PS50125"/>
    </source>
</evidence>
<dbReference type="PROSITE" id="PS50125">
    <property type="entry name" value="GUANYLATE_CYCLASE_2"/>
    <property type="match status" value="1"/>
</dbReference>
<dbReference type="InterPro" id="IPR008979">
    <property type="entry name" value="Galactose-bd-like_sf"/>
</dbReference>
<name>A0A4R9GJW1_9LEPT</name>
<feature type="transmembrane region" description="Helical" evidence="2">
    <location>
        <begin position="362"/>
        <end position="380"/>
    </location>
</feature>
<accession>A0A4R9GJW1</accession>
<keyword evidence="2" id="KW-0812">Transmembrane</keyword>
<comment type="caution">
    <text evidence="4">The sequence shown here is derived from an EMBL/GenBank/DDBJ whole genome shotgun (WGS) entry which is preliminary data.</text>
</comment>
<feature type="transmembrane region" description="Helical" evidence="2">
    <location>
        <begin position="302"/>
        <end position="324"/>
    </location>
</feature>
<feature type="transmembrane region" description="Helical" evidence="2">
    <location>
        <begin position="336"/>
        <end position="356"/>
    </location>
</feature>
<dbReference type="InterPro" id="IPR001054">
    <property type="entry name" value="A/G_cyclase"/>
</dbReference>
<dbReference type="GO" id="GO:0004016">
    <property type="term" value="F:adenylate cyclase activity"/>
    <property type="evidence" value="ECO:0007669"/>
    <property type="project" value="UniProtKB-ARBA"/>
</dbReference>
<proteinExistence type="predicted"/>
<dbReference type="OrthoDB" id="338211at2"/>